<dbReference type="GO" id="GO:0003697">
    <property type="term" value="F:single-stranded DNA binding"/>
    <property type="evidence" value="ECO:0007669"/>
    <property type="project" value="TreeGrafter"/>
</dbReference>
<evidence type="ECO:0000256" key="2">
    <source>
        <dbReference type="ARBA" id="ARBA00023125"/>
    </source>
</evidence>
<accession>E0VJR9</accession>
<reference evidence="6" key="3">
    <citation type="submission" date="2020-05" db="UniProtKB">
        <authorList>
            <consortium name="EnsemblMetazoa"/>
        </authorList>
    </citation>
    <scope>IDENTIFICATION</scope>
    <source>
        <strain evidence="6">USDA</strain>
    </source>
</reference>
<dbReference type="RefSeq" id="XP_002426363.1">
    <property type="nucleotide sequence ID" value="XM_002426318.1"/>
</dbReference>
<dbReference type="HOGENOM" id="CLU_051033_1_1_1"/>
<organism>
    <name type="scientific">Pediculus humanus subsp. corporis</name>
    <name type="common">Body louse</name>
    <dbReference type="NCBI Taxonomy" id="121224"/>
    <lineage>
        <taxon>Eukaryota</taxon>
        <taxon>Metazoa</taxon>
        <taxon>Ecdysozoa</taxon>
        <taxon>Arthropoda</taxon>
        <taxon>Hexapoda</taxon>
        <taxon>Insecta</taxon>
        <taxon>Pterygota</taxon>
        <taxon>Neoptera</taxon>
        <taxon>Paraneoptera</taxon>
        <taxon>Psocodea</taxon>
        <taxon>Troctomorpha</taxon>
        <taxon>Phthiraptera</taxon>
        <taxon>Anoplura</taxon>
        <taxon>Pediculidae</taxon>
        <taxon>Pediculus</taxon>
    </lineage>
</organism>
<dbReference type="VEuPathDB" id="VectorBase:PHUM249390"/>
<dbReference type="STRING" id="121224.E0VJR9"/>
<dbReference type="OrthoDB" id="25571at2759"/>
<dbReference type="SUPFAM" id="SSF50249">
    <property type="entry name" value="Nucleic acid-binding proteins"/>
    <property type="match status" value="1"/>
</dbReference>
<dbReference type="PANTHER" id="PTHR13989">
    <property type="entry name" value="REPLICATION PROTEIN A-RELATED"/>
    <property type="match status" value="1"/>
</dbReference>
<dbReference type="GO" id="GO:0006260">
    <property type="term" value="P:DNA replication"/>
    <property type="evidence" value="ECO:0007669"/>
    <property type="project" value="TreeGrafter"/>
</dbReference>
<dbReference type="EMBL" id="DS235226">
    <property type="protein sequence ID" value="EEB13625.1"/>
    <property type="molecule type" value="Genomic_DNA"/>
</dbReference>
<proteinExistence type="predicted"/>
<dbReference type="Proteomes" id="UP000009046">
    <property type="component" value="Unassembled WGS sequence"/>
</dbReference>
<dbReference type="GO" id="GO:0006289">
    <property type="term" value="P:nucleotide-excision repair"/>
    <property type="evidence" value="ECO:0007669"/>
    <property type="project" value="TreeGrafter"/>
</dbReference>
<dbReference type="FunCoup" id="E0VJR9">
    <property type="interactions" value="1160"/>
</dbReference>
<dbReference type="EnsemblMetazoa" id="PHUM249390-RA">
    <property type="protein sequence ID" value="PHUM249390-PA"/>
    <property type="gene ID" value="PHUM249390"/>
</dbReference>
<evidence type="ECO:0000256" key="3">
    <source>
        <dbReference type="ARBA" id="ARBA00023242"/>
    </source>
</evidence>
<evidence type="ECO:0000256" key="4">
    <source>
        <dbReference type="SAM" id="MobiDB-lite"/>
    </source>
</evidence>
<sequence>MDQWSDNRGGYFVGNEPTTPNQSVSSAIRQQFLCPVTVRQVLEAPEQGLKVGSLTATMVSLCGVVSNVEITSTTIKFSLTDDTGIIDCLEWLETQDNSKISKTTNLLENNYYHVYGCVKYPQGSRRIMVFKTVKVTDFNEITAFMLEVLSTNEYAEKTTKDSKVPATNAFGQNSFTSFNISTDDRNKLTPIQKAIMDAISGGQDMNQG</sequence>
<dbReference type="Gene3D" id="2.40.50.140">
    <property type="entry name" value="Nucleic acid-binding proteins"/>
    <property type="match status" value="1"/>
</dbReference>
<dbReference type="EMBL" id="AAZO01002891">
    <property type="status" value="NOT_ANNOTATED_CDS"/>
    <property type="molecule type" value="Genomic_DNA"/>
</dbReference>
<dbReference type="KEGG" id="phu:Phum_PHUM249390"/>
<evidence type="ECO:0000313" key="7">
    <source>
        <dbReference type="Proteomes" id="UP000009046"/>
    </source>
</evidence>
<dbReference type="AlphaFoldDB" id="E0VJR9"/>
<gene>
    <name evidence="6" type="primary">8238810</name>
    <name evidence="5" type="ORF">Phum_PHUM249390</name>
</gene>
<keyword evidence="2" id="KW-0238">DNA-binding</keyword>
<dbReference type="InParanoid" id="E0VJR9"/>
<evidence type="ECO:0000313" key="6">
    <source>
        <dbReference type="EnsemblMetazoa" id="PHUM249390-PA"/>
    </source>
</evidence>
<evidence type="ECO:0000256" key="1">
    <source>
        <dbReference type="ARBA" id="ARBA00004123"/>
    </source>
</evidence>
<dbReference type="eggNOG" id="KOG3108">
    <property type="taxonomic scope" value="Eukaryota"/>
</dbReference>
<reference evidence="5" key="1">
    <citation type="submission" date="2007-04" db="EMBL/GenBank/DDBJ databases">
        <title>Annotation of Pediculus humanus corporis strain USDA.</title>
        <authorList>
            <person name="Kirkness E."/>
            <person name="Hannick L."/>
            <person name="Hass B."/>
            <person name="Bruggner R."/>
            <person name="Lawson D."/>
            <person name="Bidwell S."/>
            <person name="Joardar V."/>
            <person name="Caler E."/>
            <person name="Walenz B."/>
            <person name="Inman J."/>
            <person name="Schobel S."/>
            <person name="Galinsky K."/>
            <person name="Amedeo P."/>
            <person name="Strausberg R."/>
        </authorList>
    </citation>
    <scope>NUCLEOTIDE SEQUENCE</scope>
    <source>
        <strain evidence="5">USDA</strain>
    </source>
</reference>
<dbReference type="GeneID" id="8238810"/>
<reference evidence="5" key="2">
    <citation type="submission" date="2007-04" db="EMBL/GenBank/DDBJ databases">
        <title>The genome of the human body louse.</title>
        <authorList>
            <consortium name="The Human Body Louse Genome Consortium"/>
            <person name="Kirkness E."/>
            <person name="Walenz B."/>
            <person name="Hass B."/>
            <person name="Bruggner R."/>
            <person name="Strausberg R."/>
        </authorList>
    </citation>
    <scope>NUCLEOTIDE SEQUENCE</scope>
    <source>
        <strain evidence="5">USDA</strain>
    </source>
</reference>
<evidence type="ECO:0000313" key="5">
    <source>
        <dbReference type="EMBL" id="EEB13625.1"/>
    </source>
</evidence>
<protein>
    <submittedName>
        <fullName evidence="5 6">Replication protein A 32 kDa subunit, putative</fullName>
    </submittedName>
</protein>
<dbReference type="CDD" id="cd04478">
    <property type="entry name" value="RPA2_DBD_D"/>
    <property type="match status" value="1"/>
</dbReference>
<keyword evidence="3" id="KW-0539">Nucleus</keyword>
<dbReference type="InterPro" id="IPR012340">
    <property type="entry name" value="NA-bd_OB-fold"/>
</dbReference>
<dbReference type="GO" id="GO:0035861">
    <property type="term" value="C:site of double-strand break"/>
    <property type="evidence" value="ECO:0007669"/>
    <property type="project" value="TreeGrafter"/>
</dbReference>
<feature type="region of interest" description="Disordered" evidence="4">
    <location>
        <begin position="1"/>
        <end position="22"/>
    </location>
</feature>
<dbReference type="CTD" id="8238810"/>
<dbReference type="GO" id="GO:0005662">
    <property type="term" value="C:DNA replication factor A complex"/>
    <property type="evidence" value="ECO:0007669"/>
    <property type="project" value="TreeGrafter"/>
</dbReference>
<comment type="subcellular location">
    <subcellularLocation>
        <location evidence="1">Nucleus</location>
    </subcellularLocation>
</comment>
<name>E0VJR9_PEDHC</name>
<dbReference type="PANTHER" id="PTHR13989:SF16">
    <property type="entry name" value="REPLICATION PROTEIN A2"/>
    <property type="match status" value="1"/>
</dbReference>
<dbReference type="GO" id="GO:0000724">
    <property type="term" value="P:double-strand break repair via homologous recombination"/>
    <property type="evidence" value="ECO:0007669"/>
    <property type="project" value="TreeGrafter"/>
</dbReference>
<keyword evidence="7" id="KW-1185">Reference proteome</keyword>
<dbReference type="InterPro" id="IPR040260">
    <property type="entry name" value="RFA2-like"/>
</dbReference>
<dbReference type="GO" id="GO:0000781">
    <property type="term" value="C:chromosome, telomeric region"/>
    <property type="evidence" value="ECO:0007669"/>
    <property type="project" value="TreeGrafter"/>
</dbReference>